<feature type="compositionally biased region" description="Polar residues" evidence="1">
    <location>
        <begin position="50"/>
        <end position="64"/>
    </location>
</feature>
<feature type="region of interest" description="Disordered" evidence="1">
    <location>
        <begin position="221"/>
        <end position="283"/>
    </location>
</feature>
<accession>A0A7S0RP60</accession>
<evidence type="ECO:0000313" key="2">
    <source>
        <dbReference type="EMBL" id="CAD8682876.1"/>
    </source>
</evidence>
<feature type="region of interest" description="Disordered" evidence="1">
    <location>
        <begin position="43"/>
        <end position="71"/>
    </location>
</feature>
<reference evidence="2" key="1">
    <citation type="submission" date="2021-01" db="EMBL/GenBank/DDBJ databases">
        <authorList>
            <person name="Corre E."/>
            <person name="Pelletier E."/>
            <person name="Niang G."/>
            <person name="Scheremetjew M."/>
            <person name="Finn R."/>
            <person name="Kale V."/>
            <person name="Holt S."/>
            <person name="Cochrane G."/>
            <person name="Meng A."/>
            <person name="Brown T."/>
            <person name="Cohen L."/>
        </authorList>
    </citation>
    <scope>NUCLEOTIDE SEQUENCE</scope>
    <source>
        <strain evidence="2">SAG 11-49</strain>
    </source>
</reference>
<protein>
    <submittedName>
        <fullName evidence="2">Uncharacterized protein</fullName>
    </submittedName>
</protein>
<feature type="compositionally biased region" description="Low complexity" evidence="1">
    <location>
        <begin position="362"/>
        <end position="390"/>
    </location>
</feature>
<sequence>MATVMATVDVPFAPPSAPGTALSSPDSDFMPPTLLPAWLSHDSAAAKTPSRGNSSTQATVTCPNSPGYHNPTPFQFTPIRRPMSVSTGGFEAPTPTAQISATSVDGSPTSATAQALAPSSPGFGLRQMSLSGSYTPPYSSHNHHTHASPFHSPKLGQLGGPASSPMAHQRSSRSSRLQRISMADPGSVLSLPTHSGPHSIGTVSTASSMFLSIDLTPDPDLATPAQLHPSPLGLPHSTDTSDDEACGDARGSGGSAKSEPPPAQQAQAHAAQQQHMTLSRLSTSSATSSNWAISRSSSLVQQRCSAAGPTPGSSGRLLRASPHPPGAYANGLVLVEKPASPPAEQQQGERGSAGEEGDTCPTLLSTRSSLSSAAGPRPSPGSSGSGAASRAKTRLSMGQLAALVAEAGKTQKEALAQQARVQEAYARQTELLAQLEALMKKPKH</sequence>
<dbReference type="AlphaFoldDB" id="A0A7S0RP60"/>
<feature type="region of interest" description="Disordered" evidence="1">
    <location>
        <begin position="302"/>
        <end position="394"/>
    </location>
</feature>
<gene>
    <name evidence="2" type="ORF">CLEI1391_LOCUS10905</name>
</gene>
<feature type="compositionally biased region" description="Polar residues" evidence="1">
    <location>
        <begin position="128"/>
        <end position="140"/>
    </location>
</feature>
<feature type="compositionally biased region" description="Low complexity" evidence="1">
    <location>
        <begin position="264"/>
        <end position="283"/>
    </location>
</feature>
<feature type="region of interest" description="Disordered" evidence="1">
    <location>
        <begin position="1"/>
        <end position="28"/>
    </location>
</feature>
<organism evidence="2">
    <name type="scientific">Chlamydomonas leiostraca</name>
    <dbReference type="NCBI Taxonomy" id="1034604"/>
    <lineage>
        <taxon>Eukaryota</taxon>
        <taxon>Viridiplantae</taxon>
        <taxon>Chlorophyta</taxon>
        <taxon>core chlorophytes</taxon>
        <taxon>Chlorophyceae</taxon>
        <taxon>CS clade</taxon>
        <taxon>Chlamydomonadales</taxon>
        <taxon>Chlamydomonadaceae</taxon>
        <taxon>Chlamydomonas</taxon>
    </lineage>
</organism>
<evidence type="ECO:0000256" key="1">
    <source>
        <dbReference type="SAM" id="MobiDB-lite"/>
    </source>
</evidence>
<proteinExistence type="predicted"/>
<name>A0A7S0RP60_9CHLO</name>
<dbReference type="EMBL" id="HBFB01019444">
    <property type="protein sequence ID" value="CAD8682876.1"/>
    <property type="molecule type" value="Transcribed_RNA"/>
</dbReference>
<feature type="region of interest" description="Disordered" evidence="1">
    <location>
        <begin position="96"/>
        <end position="178"/>
    </location>
</feature>
<feature type="compositionally biased region" description="Polar residues" evidence="1">
    <location>
        <begin position="96"/>
        <end position="113"/>
    </location>
</feature>